<dbReference type="Gene3D" id="3.90.930.50">
    <property type="match status" value="1"/>
</dbReference>
<evidence type="ECO:0000313" key="4">
    <source>
        <dbReference type="Proteomes" id="UP000287022"/>
    </source>
</evidence>
<feature type="domain" description="Putative DNA-binding" evidence="1">
    <location>
        <begin position="23"/>
        <end position="109"/>
    </location>
</feature>
<dbReference type="InterPro" id="IPR054098">
    <property type="entry name" value="NGO1945-like_C"/>
</dbReference>
<evidence type="ECO:0000313" key="3">
    <source>
        <dbReference type="EMBL" id="RUO74212.1"/>
    </source>
</evidence>
<sequence>MKWRILTIHNNGLNAAVTQDFKQLQHKFANWLRAAEAGDDFPAIEARRLAVYRRLVHNNIRQFLDNGFPVLRKVLSDREWRALVEGFIAQHRAASPLFSDIGQEFVDYLAQLDLATTGVPVWTFELAHYERLEVDVQFANPPDVLAAQTLEEATLLRLNPSARIACYQYAVAEISAEHLPTDPEPQPYCVVVYQTAQGQVRFLQLNPMTAFVLELLQQQPTSLVQLCDTLMAQLPGYTADQLKTALTQLLEDFAARGVLSTTA</sequence>
<dbReference type="EMBL" id="PIQE01000001">
    <property type="protein sequence ID" value="RUO74212.1"/>
    <property type="molecule type" value="Genomic_DNA"/>
</dbReference>
<dbReference type="InterPro" id="IPR044922">
    <property type="entry name" value="DUF2063_N_sf"/>
</dbReference>
<name>A0A432ZA09_9GAMM</name>
<dbReference type="Pfam" id="PF22106">
    <property type="entry name" value="NGO1945_C"/>
    <property type="match status" value="1"/>
</dbReference>
<comment type="caution">
    <text evidence="3">The sequence shown here is derived from an EMBL/GenBank/DDBJ whole genome shotgun (WGS) entry which is preliminary data.</text>
</comment>
<evidence type="ECO:0000259" key="1">
    <source>
        <dbReference type="Pfam" id="PF09836"/>
    </source>
</evidence>
<reference evidence="4" key="1">
    <citation type="journal article" date="2018" name="Front. Microbiol.">
        <title>Genome-Based Analysis Reveals the Taxonomy and Diversity of the Family Idiomarinaceae.</title>
        <authorList>
            <person name="Liu Y."/>
            <person name="Lai Q."/>
            <person name="Shao Z."/>
        </authorList>
    </citation>
    <scope>NUCLEOTIDE SEQUENCE [LARGE SCALE GENOMIC DNA]</scope>
    <source>
        <strain evidence="4">c121</strain>
    </source>
</reference>
<dbReference type="Pfam" id="PF09836">
    <property type="entry name" value="DUF2063"/>
    <property type="match status" value="1"/>
</dbReference>
<gene>
    <name evidence="3" type="ORF">CWI80_02330</name>
</gene>
<evidence type="ECO:0000259" key="2">
    <source>
        <dbReference type="Pfam" id="PF22106"/>
    </source>
</evidence>
<dbReference type="InterPro" id="IPR018640">
    <property type="entry name" value="DUF2063"/>
</dbReference>
<dbReference type="Proteomes" id="UP000287022">
    <property type="component" value="Unassembled WGS sequence"/>
</dbReference>
<protein>
    <submittedName>
        <fullName evidence="3">Uncharacterized protein</fullName>
    </submittedName>
</protein>
<keyword evidence="4" id="KW-1185">Reference proteome</keyword>
<accession>A0A432ZA09</accession>
<proteinExistence type="predicted"/>
<dbReference type="Gene3D" id="1.10.150.690">
    <property type="entry name" value="DUF2063"/>
    <property type="match status" value="1"/>
</dbReference>
<feature type="domain" description="NGO1945-like C-terminal" evidence="2">
    <location>
        <begin position="159"/>
        <end position="253"/>
    </location>
</feature>
<dbReference type="STRING" id="1122124.GCA_000423165_00933"/>
<organism evidence="3 4">
    <name type="scientific">Pseudidiomarina sediminum</name>
    <dbReference type="NCBI Taxonomy" id="431675"/>
    <lineage>
        <taxon>Bacteria</taxon>
        <taxon>Pseudomonadati</taxon>
        <taxon>Pseudomonadota</taxon>
        <taxon>Gammaproteobacteria</taxon>
        <taxon>Alteromonadales</taxon>
        <taxon>Idiomarinaceae</taxon>
        <taxon>Pseudidiomarina</taxon>
    </lineage>
</organism>
<dbReference type="AlphaFoldDB" id="A0A432ZA09"/>